<name>A0ABM8W283_GIGMA</name>
<proteinExistence type="inferred from homology"/>
<dbReference type="Pfam" id="PF00398">
    <property type="entry name" value="RrnaAD"/>
    <property type="match status" value="2"/>
</dbReference>
<evidence type="ECO:0000256" key="1">
    <source>
        <dbReference type="ARBA" id="ARBA00007596"/>
    </source>
</evidence>
<feature type="compositionally biased region" description="Basic and acidic residues" evidence="12">
    <location>
        <begin position="610"/>
        <end position="626"/>
    </location>
</feature>
<dbReference type="NCBIfam" id="TIGR00006">
    <property type="entry name" value="16S rRNA (cytosine(1402)-N(4))-methyltransferase RsmH"/>
    <property type="match status" value="1"/>
</dbReference>
<keyword evidence="4" id="KW-0489">Methyltransferase</keyword>
<evidence type="ECO:0000256" key="8">
    <source>
        <dbReference type="ARBA" id="ARBA00022980"/>
    </source>
</evidence>
<dbReference type="InterPro" id="IPR013430">
    <property type="entry name" value="Toxin_antidote_HigA"/>
</dbReference>
<dbReference type="CDD" id="cd00773">
    <property type="entry name" value="HisRS-like_core"/>
    <property type="match status" value="1"/>
</dbReference>
<dbReference type="SUPFAM" id="SSF53335">
    <property type="entry name" value="S-adenosyl-L-methionine-dependent methyltransferases"/>
    <property type="match status" value="2"/>
</dbReference>
<feature type="region of interest" description="Disordered" evidence="12">
    <location>
        <begin position="1245"/>
        <end position="1264"/>
    </location>
</feature>
<dbReference type="InterPro" id="IPR045864">
    <property type="entry name" value="aa-tRNA-synth_II/BPL/LPL"/>
</dbReference>
<dbReference type="InterPro" id="IPR029063">
    <property type="entry name" value="SAM-dependent_MTases_sf"/>
</dbReference>
<dbReference type="HAMAP" id="MF_00294">
    <property type="entry name" value="Ribosomal_bL33"/>
    <property type="match status" value="1"/>
</dbReference>
<dbReference type="Gene3D" id="1.10.260.40">
    <property type="entry name" value="lambda repressor-like DNA-binding domains"/>
    <property type="match status" value="2"/>
</dbReference>
<evidence type="ECO:0000256" key="6">
    <source>
        <dbReference type="ARBA" id="ARBA00022691"/>
    </source>
</evidence>
<dbReference type="PROSITE" id="PS50943">
    <property type="entry name" value="HTH_CROC1"/>
    <property type="match status" value="1"/>
</dbReference>
<evidence type="ECO:0000256" key="4">
    <source>
        <dbReference type="ARBA" id="ARBA00022603"/>
    </source>
</evidence>
<feature type="region of interest" description="Disordered" evidence="12">
    <location>
        <begin position="653"/>
        <end position="672"/>
    </location>
</feature>
<dbReference type="Gene3D" id="3.30.930.10">
    <property type="entry name" value="Bira Bifunctional Protein, Domain 2"/>
    <property type="match status" value="2"/>
</dbReference>
<evidence type="ECO:0000256" key="12">
    <source>
        <dbReference type="SAM" id="MobiDB-lite"/>
    </source>
</evidence>
<evidence type="ECO:0000256" key="9">
    <source>
        <dbReference type="ARBA" id="ARBA00023274"/>
    </source>
</evidence>
<organism evidence="14 15">
    <name type="scientific">Gigaspora margarita</name>
    <dbReference type="NCBI Taxonomy" id="4874"/>
    <lineage>
        <taxon>Eukaryota</taxon>
        <taxon>Fungi</taxon>
        <taxon>Fungi incertae sedis</taxon>
        <taxon>Mucoromycota</taxon>
        <taxon>Glomeromycotina</taxon>
        <taxon>Glomeromycetes</taxon>
        <taxon>Diversisporales</taxon>
        <taxon>Gigasporaceae</taxon>
        <taxon>Gigaspora</taxon>
    </lineage>
</organism>
<dbReference type="SUPFAM" id="SSF81799">
    <property type="entry name" value="Putative methyltransferase TM0872, insert domain"/>
    <property type="match status" value="1"/>
</dbReference>
<dbReference type="Pfam" id="PF01795">
    <property type="entry name" value="Methyltransf_5"/>
    <property type="match status" value="1"/>
</dbReference>
<dbReference type="Gene3D" id="1.10.150.170">
    <property type="entry name" value="Putative methyltransferase TM0872, insert domain"/>
    <property type="match status" value="1"/>
</dbReference>
<sequence length="1323" mass="152266">MKKTAPTKIIFPPQQELGQNFLFDKNYLQKIVGCCPIDANTVIIEIGSGYGNLTNLLVGTDCQKVIGIEKDQKLFHPTKFSSKYSALSVFINYLAETKITLEVPRGVFVPSPSVDGALVIIKPHQDVNIPKEQLTSFLLVINKILFAELEISQYYKTKPGRSTVNDEIIQELVKRLNGEKIKRNENGYYDFEPLYIGYHQISRGLMPDATATDKAKYEIQQNILGHVQDNNISDQDLKEILGIKTKRRLECLLFAHIDNFSLDELTEYASKLLGSFELKIVRPGEEVHSLPSYPAKTLQYLNRAETLQDLAVFSGLRLEKLVGNRKEDLLIEKNISQVQLAKDINLSVPQIREVCAGKKAITPDLSLRLGIYFGMSPNFWLNLQNDYEQECLKDILENQEKQIKKEINLLPNFQTKSNVEKKIIAEIIVEKRNIIPDIALRLKFILSSIDYEKDFLEEIEKRDIEKLKTQIHPYRSAIKKRTGKKLLSLKLILMGKKSSLEVELELVKIDNQFLKQRETISLKEANDFFSKAKEEVESIENSEITEKIKKEMMSEFSPTDEELDIMENIAIASGSKKIKDDEYIEYGKSAKIDKEAITMIRDKMKELEAKVQEEKTRRKNSPEKKQRQNPNSTPNHQDKQELERLKRELEDLKNKQKDKSQNEKGQDKKSDFPTGLVIGGGIVIAKIQQIITEILRKNNYQPIIFPTFEYKELFTGSLGSTTDIIHKEMYNFKDRKGRELALRPEGTASVVRLVCQNKLIREGVELVNAQGVIADYQVLKLVADILGGLGVKNFTFKLNYLGDSETKERYKNELKKFVKKNKPDLCEDCQRRYQTNPLRILDCLLCKNKSSYPAYKDAWNEKDNNYINEFNQILNKFNFPYQYDYFLVRGLDYYTGLVFEVDLGTEKAILGGGRYDNLYQEMGRINAPAVDILFWKEELEKYSLVVDYNLEVRKIKTLPKIIDYYQPKILIILGEKELKSKKILIKDCQKNQEFLVEKEKLVLDYLNVKENGIYIDCTFGRGGHSRPILEKLEKGQLVAFEWDEKSSNLVSGDKFFLSPQFHLINDNFANLEEHLKKMGIPEVDGFLFDLGLSSDQLAEEGRGFSYRLNSPLDMRMSRESKLKAEDIINNYSEKKLADIFYHYGEEIKAQKITNSEQLVGIVASCFSQKSNKHPARKVFQALRIFINNELENLTQALEIAFKYLATGDNREPPISECQNAGYCAEDEPDKEQVKNMLTALGQKPSEEQCGEKKDGQAEKNPTEKEKIVKIMRVNLFLTCGGCAKRHQNYRTSKAKKPQGEKLSLKKYCKFCRKTVAHKEEIIK</sequence>
<dbReference type="SUPFAM" id="SSF57829">
    <property type="entry name" value="Zn-binding ribosomal proteins"/>
    <property type="match status" value="1"/>
</dbReference>
<feature type="coiled-coil region" evidence="11">
    <location>
        <begin position="497"/>
        <end position="542"/>
    </location>
</feature>
<dbReference type="EMBL" id="CAJVQB010000767">
    <property type="protein sequence ID" value="CAG8506224.1"/>
    <property type="molecule type" value="Genomic_DNA"/>
</dbReference>
<keyword evidence="6" id="KW-0949">S-adenosyl-L-methionine</keyword>
<protein>
    <submittedName>
        <fullName evidence="14">10170_t:CDS:1</fullName>
    </submittedName>
</protein>
<keyword evidence="11" id="KW-0175">Coiled coil</keyword>
<accession>A0ABM8W283</accession>
<comment type="function">
    <text evidence="10">Transcriptional coactivator that stimulates GCN4-dependent transcriptional activity by bridging the DNA-binding region of GCN4 and TBP (SPT15), thereby recruiting TBP to GCN4-bound promoters. Involved in induction of the ribosome quality control (RQC) pathway; a pathway that degrades nascent peptide chains during problematic translation. Required to prevent stalled ribosomes from frameshifting.</text>
</comment>
<dbReference type="InterPro" id="IPR002903">
    <property type="entry name" value="RsmH"/>
</dbReference>
<reference evidence="14 15" key="1">
    <citation type="submission" date="2021-06" db="EMBL/GenBank/DDBJ databases">
        <authorList>
            <person name="Kallberg Y."/>
            <person name="Tangrot J."/>
            <person name="Rosling A."/>
        </authorList>
    </citation>
    <scope>NUCLEOTIDE SEQUENCE [LARGE SCALE GENOMIC DNA]</scope>
    <source>
        <strain evidence="14 15">120-4 pot B 10/14</strain>
    </source>
</reference>
<comment type="similarity">
    <text evidence="2">Belongs to the MBF1 family.</text>
</comment>
<dbReference type="Pfam" id="PF01381">
    <property type="entry name" value="HTH_3"/>
    <property type="match status" value="1"/>
</dbReference>
<evidence type="ECO:0000313" key="14">
    <source>
        <dbReference type="EMBL" id="CAG8506224.1"/>
    </source>
</evidence>
<dbReference type="Gene3D" id="3.40.50.150">
    <property type="entry name" value="Vaccinia Virus protein VP39"/>
    <property type="match status" value="3"/>
</dbReference>
<evidence type="ECO:0000256" key="2">
    <source>
        <dbReference type="ARBA" id="ARBA00009802"/>
    </source>
</evidence>
<keyword evidence="7" id="KW-0694">RNA-binding</keyword>
<keyword evidence="5" id="KW-0808">Transferase</keyword>
<dbReference type="NCBIfam" id="NF001764">
    <property type="entry name" value="PRK00504.1"/>
    <property type="match status" value="1"/>
</dbReference>
<keyword evidence="8" id="KW-0689">Ribosomal protein</keyword>
<comment type="caution">
    <text evidence="14">The sequence shown here is derived from an EMBL/GenBank/DDBJ whole genome shotgun (WGS) entry which is preliminary data.</text>
</comment>
<dbReference type="SUPFAM" id="SSF55681">
    <property type="entry name" value="Class II aaRS and biotin synthetases"/>
    <property type="match status" value="1"/>
</dbReference>
<dbReference type="PANTHER" id="PTHR11265">
    <property type="entry name" value="S-ADENOSYL-METHYLTRANSFERASE MRAW"/>
    <property type="match status" value="1"/>
</dbReference>
<comment type="similarity">
    <text evidence="3">Belongs to the methyltransferase superfamily. RsmH family.</text>
</comment>
<dbReference type="InterPro" id="IPR011332">
    <property type="entry name" value="Ribosomal_zn-bd"/>
</dbReference>
<dbReference type="Gene3D" id="2.20.28.120">
    <property type="entry name" value="Ribosomal protein L33"/>
    <property type="match status" value="1"/>
</dbReference>
<feature type="region of interest" description="Disordered" evidence="12">
    <location>
        <begin position="610"/>
        <end position="641"/>
    </location>
</feature>
<dbReference type="SUPFAM" id="SSF47413">
    <property type="entry name" value="lambda repressor-like DNA-binding domains"/>
    <property type="match status" value="1"/>
</dbReference>
<dbReference type="NCBIfam" id="TIGR01023">
    <property type="entry name" value="rpmG_bact"/>
    <property type="match status" value="1"/>
</dbReference>
<dbReference type="PROSITE" id="PS01131">
    <property type="entry name" value="RRNA_A_DIMETH"/>
    <property type="match status" value="1"/>
</dbReference>
<comment type="similarity">
    <text evidence="1">Belongs to the bacterial ribosomal protein bL33 family.</text>
</comment>
<dbReference type="InterPro" id="IPR010982">
    <property type="entry name" value="Lambda_DNA-bd_dom_sf"/>
</dbReference>
<keyword evidence="9" id="KW-0687">Ribonucleoprotein</keyword>
<evidence type="ECO:0000256" key="3">
    <source>
        <dbReference type="ARBA" id="ARBA00010396"/>
    </source>
</evidence>
<dbReference type="CDD" id="cd00093">
    <property type="entry name" value="HTH_XRE"/>
    <property type="match status" value="1"/>
</dbReference>
<gene>
    <name evidence="14" type="ORF">GMARGA_LOCUS2449</name>
</gene>
<evidence type="ECO:0000256" key="5">
    <source>
        <dbReference type="ARBA" id="ARBA00022679"/>
    </source>
</evidence>
<dbReference type="InterPro" id="IPR020598">
    <property type="entry name" value="rRNA_Ade_methylase_Trfase_N"/>
</dbReference>
<dbReference type="SMART" id="SM00650">
    <property type="entry name" value="rADc"/>
    <property type="match status" value="1"/>
</dbReference>
<evidence type="ECO:0000259" key="13">
    <source>
        <dbReference type="PROSITE" id="PS50943"/>
    </source>
</evidence>
<evidence type="ECO:0000256" key="10">
    <source>
        <dbReference type="ARBA" id="ARBA00035107"/>
    </source>
</evidence>
<dbReference type="InterPro" id="IPR023397">
    <property type="entry name" value="SAM-dep_MeTrfase_MraW_recog"/>
</dbReference>
<feature type="compositionally biased region" description="Basic and acidic residues" evidence="12">
    <location>
        <begin position="653"/>
        <end position="671"/>
    </location>
</feature>
<dbReference type="Pfam" id="PF13393">
    <property type="entry name" value="tRNA-synt_His"/>
    <property type="match status" value="2"/>
</dbReference>
<dbReference type="InterPro" id="IPR041715">
    <property type="entry name" value="HisRS-like_core"/>
</dbReference>
<dbReference type="SUPFAM" id="SSF52954">
    <property type="entry name" value="Class II aaRS ABD-related"/>
    <property type="match status" value="1"/>
</dbReference>
<evidence type="ECO:0000256" key="11">
    <source>
        <dbReference type="SAM" id="Coils"/>
    </source>
</evidence>
<evidence type="ECO:0000313" key="15">
    <source>
        <dbReference type="Proteomes" id="UP000789901"/>
    </source>
</evidence>
<dbReference type="InterPro" id="IPR001387">
    <property type="entry name" value="Cro/C1-type_HTH"/>
</dbReference>
<dbReference type="Proteomes" id="UP000789901">
    <property type="component" value="Unassembled WGS sequence"/>
</dbReference>
<dbReference type="InterPro" id="IPR001737">
    <property type="entry name" value="KsgA/Erm"/>
</dbReference>
<dbReference type="InterPro" id="IPR020596">
    <property type="entry name" value="rRNA_Ade_Mease_Trfase_CS"/>
</dbReference>
<dbReference type="InterPro" id="IPR038584">
    <property type="entry name" value="Ribosomal_bL33_sf"/>
</dbReference>
<dbReference type="NCBIfam" id="TIGR02607">
    <property type="entry name" value="antidote_HigA"/>
    <property type="match status" value="1"/>
</dbReference>
<feature type="domain" description="HTH cro/C1-type" evidence="13">
    <location>
        <begin position="332"/>
        <end position="380"/>
    </location>
</feature>
<dbReference type="InterPro" id="IPR001705">
    <property type="entry name" value="Ribosomal_bL33"/>
</dbReference>
<dbReference type="PANTHER" id="PTHR11265:SF0">
    <property type="entry name" value="12S RRNA N4-METHYLCYTIDINE METHYLTRANSFERASE"/>
    <property type="match status" value="1"/>
</dbReference>
<dbReference type="Pfam" id="PF00471">
    <property type="entry name" value="Ribosomal_L33"/>
    <property type="match status" value="1"/>
</dbReference>
<keyword evidence="15" id="KW-1185">Reference proteome</keyword>
<evidence type="ECO:0000256" key="7">
    <source>
        <dbReference type="ARBA" id="ARBA00022884"/>
    </source>
</evidence>